<dbReference type="Pfam" id="PF13671">
    <property type="entry name" value="AAA_33"/>
    <property type="match status" value="1"/>
</dbReference>
<dbReference type="Proteomes" id="UP000647587">
    <property type="component" value="Unassembled WGS sequence"/>
</dbReference>
<protein>
    <submittedName>
        <fullName evidence="1">Adenylyl-sulfate kinase</fullName>
    </submittedName>
</protein>
<keyword evidence="1" id="KW-0808">Transferase</keyword>
<reference evidence="2" key="1">
    <citation type="journal article" date="2019" name="Int. J. Syst. Evol. Microbiol.">
        <title>The Global Catalogue of Microorganisms (GCM) 10K type strain sequencing project: providing services to taxonomists for standard genome sequencing and annotation.</title>
        <authorList>
            <consortium name="The Broad Institute Genomics Platform"/>
            <consortium name="The Broad Institute Genome Sequencing Center for Infectious Disease"/>
            <person name="Wu L."/>
            <person name="Ma J."/>
        </authorList>
    </citation>
    <scope>NUCLEOTIDE SEQUENCE [LARGE SCALE GENOMIC DNA]</scope>
    <source>
        <strain evidence="2">JCM 30331</strain>
    </source>
</reference>
<dbReference type="InterPro" id="IPR027417">
    <property type="entry name" value="P-loop_NTPase"/>
</dbReference>
<gene>
    <name evidence="1" type="ORF">GCM10008955_21890</name>
</gene>
<dbReference type="GO" id="GO:0016301">
    <property type="term" value="F:kinase activity"/>
    <property type="evidence" value="ECO:0007669"/>
    <property type="project" value="UniProtKB-KW"/>
</dbReference>
<comment type="caution">
    <text evidence="1">The sequence shown here is derived from an EMBL/GenBank/DDBJ whole genome shotgun (WGS) entry which is preliminary data.</text>
</comment>
<evidence type="ECO:0000313" key="1">
    <source>
        <dbReference type="EMBL" id="GGK27737.1"/>
    </source>
</evidence>
<sequence>MSAGGPQASATLFSMLVVFSGLPGTGKSSLARLLAPHLQAAYIRVDSVEAAILSATGQAAGVTGYAAAYAIAADNLHLGLNVVADSVNPLAVTRQAWRGVADQAGTTLVNIEVHCSDQDEHRRRVGHRADAAALLDGHLPGIWAPPRWETVQASRQNFEPWAERRLIIETAGQTVSEAFATLLADLYLSYGVTA</sequence>
<accession>A0ABQ2EVI7</accession>
<dbReference type="Gene3D" id="3.40.50.300">
    <property type="entry name" value="P-loop containing nucleotide triphosphate hydrolases"/>
    <property type="match status" value="1"/>
</dbReference>
<dbReference type="SUPFAM" id="SSF52540">
    <property type="entry name" value="P-loop containing nucleoside triphosphate hydrolases"/>
    <property type="match status" value="1"/>
</dbReference>
<keyword evidence="1" id="KW-0418">Kinase</keyword>
<keyword evidence="2" id="KW-1185">Reference proteome</keyword>
<evidence type="ECO:0000313" key="2">
    <source>
        <dbReference type="Proteomes" id="UP000647587"/>
    </source>
</evidence>
<organism evidence="1 2">
    <name type="scientific">Deinococcus malanensis</name>
    <dbReference type="NCBI Taxonomy" id="1706855"/>
    <lineage>
        <taxon>Bacteria</taxon>
        <taxon>Thermotogati</taxon>
        <taxon>Deinococcota</taxon>
        <taxon>Deinococci</taxon>
        <taxon>Deinococcales</taxon>
        <taxon>Deinococcaceae</taxon>
        <taxon>Deinococcus</taxon>
    </lineage>
</organism>
<name>A0ABQ2EVI7_9DEIO</name>
<dbReference type="PANTHER" id="PTHR37807">
    <property type="entry name" value="OS07G0160300 PROTEIN"/>
    <property type="match status" value="1"/>
</dbReference>
<dbReference type="PANTHER" id="PTHR37807:SF3">
    <property type="entry name" value="OS07G0160300 PROTEIN"/>
    <property type="match status" value="1"/>
</dbReference>
<proteinExistence type="predicted"/>
<dbReference type="EMBL" id="BMPP01000008">
    <property type="protein sequence ID" value="GGK27737.1"/>
    <property type="molecule type" value="Genomic_DNA"/>
</dbReference>